<evidence type="ECO:0000313" key="4">
    <source>
        <dbReference type="Proteomes" id="UP000280307"/>
    </source>
</evidence>
<dbReference type="Gene3D" id="3.40.630.30">
    <property type="match status" value="1"/>
</dbReference>
<dbReference type="InterPro" id="IPR000182">
    <property type="entry name" value="GNAT_dom"/>
</dbReference>
<dbReference type="PROSITE" id="PS51186">
    <property type="entry name" value="GNAT"/>
    <property type="match status" value="1"/>
</dbReference>
<comment type="caution">
    <text evidence="3">The sequence shown here is derived from an EMBL/GenBank/DDBJ whole genome shotgun (WGS) entry which is preliminary data.</text>
</comment>
<keyword evidence="3" id="KW-0808">Transferase</keyword>
<organism evidence="3 4">
    <name type="scientific">Candidatus Viridilinea halotolerans</name>
    <dbReference type="NCBI Taxonomy" id="2491704"/>
    <lineage>
        <taxon>Bacteria</taxon>
        <taxon>Bacillati</taxon>
        <taxon>Chloroflexota</taxon>
        <taxon>Chloroflexia</taxon>
        <taxon>Chloroflexales</taxon>
        <taxon>Chloroflexineae</taxon>
        <taxon>Oscillochloridaceae</taxon>
        <taxon>Candidatus Viridilinea</taxon>
    </lineage>
</organism>
<gene>
    <name evidence="3" type="ORF">EI684_08365</name>
    <name evidence="2" type="ORF">EI684_10480</name>
</gene>
<evidence type="ECO:0000313" key="3">
    <source>
        <dbReference type="EMBL" id="RRR73750.1"/>
    </source>
</evidence>
<accession>A0A426U2F9</accession>
<dbReference type="CDD" id="cd04301">
    <property type="entry name" value="NAT_SF"/>
    <property type="match status" value="1"/>
</dbReference>
<reference evidence="3 4" key="1">
    <citation type="submission" date="2018-12" db="EMBL/GenBank/DDBJ databases">
        <title>Genome Sequence of Candidatus Viridilinea halotolerans isolated from saline sulfide-rich spring.</title>
        <authorList>
            <person name="Grouzdev D.S."/>
            <person name="Burganskaya E.I."/>
            <person name="Krutkina M.S."/>
            <person name="Sukhacheva M.V."/>
            <person name="Gorlenko V.M."/>
        </authorList>
    </citation>
    <scope>NUCLEOTIDE SEQUENCE [LARGE SCALE GENOMIC DNA]</scope>
    <source>
        <strain evidence="3">Chok-6</strain>
    </source>
</reference>
<protein>
    <submittedName>
        <fullName evidence="3">GNAT family N-acetyltransferase</fullName>
    </submittedName>
</protein>
<feature type="domain" description="N-acetyltransferase" evidence="1">
    <location>
        <begin position="21"/>
        <end position="178"/>
    </location>
</feature>
<dbReference type="Proteomes" id="UP000280307">
    <property type="component" value="Unassembled WGS sequence"/>
</dbReference>
<evidence type="ECO:0000259" key="1">
    <source>
        <dbReference type="PROSITE" id="PS51186"/>
    </source>
</evidence>
<name>A0A426U2F9_9CHLR</name>
<dbReference type="EMBL" id="RSAS01000407">
    <property type="protein sequence ID" value="RRR72174.1"/>
    <property type="molecule type" value="Genomic_DNA"/>
</dbReference>
<sequence>MNWEIRPMRAYDIPALVSIIDRVVTETPAYLSHGDMQTGIALHREQFNPQRGDYWRGHMLVTLGTYPQGNFVAQREDGAFAGFILTSVQRISDPYLEFGVLEDFCVLPEHRGLGIGQRLLMLAITQLKIDRIQRVFFESGVQNALVHERMQEIGFQPVSVTFMAHTETLSVGKWKHRRKSGTHLERMKGTTRS</sequence>
<dbReference type="Pfam" id="PF00583">
    <property type="entry name" value="Acetyltransf_1"/>
    <property type="match status" value="1"/>
</dbReference>
<dbReference type="EMBL" id="RSAS01000319">
    <property type="protein sequence ID" value="RRR73750.1"/>
    <property type="molecule type" value="Genomic_DNA"/>
</dbReference>
<proteinExistence type="predicted"/>
<dbReference type="AlphaFoldDB" id="A0A426U2F9"/>
<dbReference type="GO" id="GO:0016747">
    <property type="term" value="F:acyltransferase activity, transferring groups other than amino-acyl groups"/>
    <property type="evidence" value="ECO:0007669"/>
    <property type="project" value="InterPro"/>
</dbReference>
<evidence type="ECO:0000313" key="2">
    <source>
        <dbReference type="EMBL" id="RRR72174.1"/>
    </source>
</evidence>
<dbReference type="SUPFAM" id="SSF55729">
    <property type="entry name" value="Acyl-CoA N-acyltransferases (Nat)"/>
    <property type="match status" value="1"/>
</dbReference>
<dbReference type="InterPro" id="IPR016181">
    <property type="entry name" value="Acyl_CoA_acyltransferase"/>
</dbReference>